<dbReference type="Proteomes" id="UP000817854">
    <property type="component" value="Unassembled WGS sequence"/>
</dbReference>
<reference evidence="1" key="2">
    <citation type="submission" date="2020-02" db="EMBL/GenBank/DDBJ databases">
        <title>Flavobacterium profundi sp. nov., isolated from a deep-sea seamount.</title>
        <authorList>
            <person name="Zhang D.-C."/>
        </authorList>
    </citation>
    <scope>NUCLEOTIDE SEQUENCE</scope>
    <source>
        <strain evidence="1">EC11</strain>
    </source>
</reference>
<proteinExistence type="predicted"/>
<evidence type="ECO:0000313" key="2">
    <source>
        <dbReference type="Proteomes" id="UP000817854"/>
    </source>
</evidence>
<accession>A0ABX0ISU4</accession>
<keyword evidence="2" id="KW-1185">Reference proteome</keyword>
<evidence type="ECO:0000313" key="1">
    <source>
        <dbReference type="EMBL" id="NHN26631.1"/>
    </source>
</evidence>
<organism evidence="1 2">
    <name type="scientific">Flavobacterium jejuense</name>
    <dbReference type="NCBI Taxonomy" id="1544455"/>
    <lineage>
        <taxon>Bacteria</taxon>
        <taxon>Pseudomonadati</taxon>
        <taxon>Bacteroidota</taxon>
        <taxon>Flavobacteriia</taxon>
        <taxon>Flavobacteriales</taxon>
        <taxon>Flavobacteriaceae</taxon>
        <taxon>Flavobacterium</taxon>
    </lineage>
</organism>
<comment type="caution">
    <text evidence="1">The sequence shown here is derived from an EMBL/GenBank/DDBJ whole genome shotgun (WGS) entry which is preliminary data.</text>
</comment>
<sequence length="225" mass="25705">MKLSFIENLPTTSTLELCKQMANFAKKVVDSSSLPKLELLLHNGTFITGRIINFHENANKQYIWIENNIDIPEKINVFLLEVNQIIGISILDYDAYQTGVELVKPIEIIGVLELKRKKKSIEELLEKLFAKPIIVSVDIDNLYEENRSIIYKNLSFIATALQEILSDEISKSVVNEKVNIIQVNILDRIEVTLSNEILFVSIKKDNTQTSANQIKILKEKIESVF</sequence>
<protein>
    <submittedName>
        <fullName evidence="1">Uncharacterized protein</fullName>
    </submittedName>
</protein>
<name>A0ABX0ISU4_9FLAO</name>
<dbReference type="EMBL" id="VEVQ02000008">
    <property type="protein sequence ID" value="NHN26631.1"/>
    <property type="molecule type" value="Genomic_DNA"/>
</dbReference>
<gene>
    <name evidence="1" type="ORF">FIA58_013175</name>
</gene>
<reference evidence="1" key="1">
    <citation type="submission" date="2019-05" db="EMBL/GenBank/DDBJ databases">
        <authorList>
            <person name="Lianzixin W."/>
        </authorList>
    </citation>
    <scope>NUCLEOTIDE SEQUENCE</scope>
    <source>
        <strain evidence="1">EC11</strain>
    </source>
</reference>
<dbReference type="RefSeq" id="WP_140962948.1">
    <property type="nucleotide sequence ID" value="NZ_VEVQ02000008.1"/>
</dbReference>